<dbReference type="AlphaFoldDB" id="A0AAW0IU73"/>
<reference evidence="1 2" key="1">
    <citation type="journal article" date="2023" name="bioRxiv">
        <title>Conserved and derived expression patterns and positive selection on dental genes reveal complex evolutionary context of ever-growing rodent molars.</title>
        <authorList>
            <person name="Calamari Z.T."/>
            <person name="Song A."/>
            <person name="Cohen E."/>
            <person name="Akter M."/>
            <person name="Roy R.D."/>
            <person name="Hallikas O."/>
            <person name="Christensen M.M."/>
            <person name="Li P."/>
            <person name="Marangoni P."/>
            <person name="Jernvall J."/>
            <person name="Klein O.D."/>
        </authorList>
    </citation>
    <scope>NUCLEOTIDE SEQUENCE [LARGE SCALE GENOMIC DNA]</scope>
    <source>
        <strain evidence="1">V071</strain>
    </source>
</reference>
<accession>A0AAW0IU73</accession>
<organism evidence="1 2">
    <name type="scientific">Myodes glareolus</name>
    <name type="common">Bank vole</name>
    <name type="synonym">Clethrionomys glareolus</name>
    <dbReference type="NCBI Taxonomy" id="447135"/>
    <lineage>
        <taxon>Eukaryota</taxon>
        <taxon>Metazoa</taxon>
        <taxon>Chordata</taxon>
        <taxon>Craniata</taxon>
        <taxon>Vertebrata</taxon>
        <taxon>Euteleostomi</taxon>
        <taxon>Mammalia</taxon>
        <taxon>Eutheria</taxon>
        <taxon>Euarchontoglires</taxon>
        <taxon>Glires</taxon>
        <taxon>Rodentia</taxon>
        <taxon>Myomorpha</taxon>
        <taxon>Muroidea</taxon>
        <taxon>Cricetidae</taxon>
        <taxon>Arvicolinae</taxon>
        <taxon>Myodes</taxon>
    </lineage>
</organism>
<protein>
    <submittedName>
        <fullName evidence="1">Uncharacterized protein</fullName>
    </submittedName>
</protein>
<keyword evidence="2" id="KW-1185">Reference proteome</keyword>
<dbReference type="EMBL" id="JBBHLL010000091">
    <property type="protein sequence ID" value="KAK7817899.1"/>
    <property type="molecule type" value="Genomic_DNA"/>
</dbReference>
<dbReference type="Proteomes" id="UP001488838">
    <property type="component" value="Unassembled WGS sequence"/>
</dbReference>
<dbReference type="Gene3D" id="2.30.29.30">
    <property type="entry name" value="Pleckstrin-homology domain (PH domain)/Phosphotyrosine-binding domain (PTB)"/>
    <property type="match status" value="1"/>
</dbReference>
<dbReference type="InterPro" id="IPR011993">
    <property type="entry name" value="PH-like_dom_sf"/>
</dbReference>
<proteinExistence type="predicted"/>
<evidence type="ECO:0000313" key="2">
    <source>
        <dbReference type="Proteomes" id="UP001488838"/>
    </source>
</evidence>
<comment type="caution">
    <text evidence="1">The sequence shown here is derived from an EMBL/GenBank/DDBJ whole genome shotgun (WGS) entry which is preliminary data.</text>
</comment>
<evidence type="ECO:0000313" key="1">
    <source>
        <dbReference type="EMBL" id="KAK7817899.1"/>
    </source>
</evidence>
<name>A0AAW0IU73_MYOGA</name>
<sequence length="82" mass="9407">MCWESLNPPVSDNLYSLVAGVKVAFDGVKEKEKKYMLPLDNLKVRDVEKGFMSSKHVKELILRGRYLSLTTETEPYPRSNIC</sequence>
<gene>
    <name evidence="1" type="ORF">U0070_005542</name>
</gene>